<dbReference type="PANTHER" id="PTHR22762">
    <property type="entry name" value="ALPHA-GLUCOSIDASE"/>
    <property type="match status" value="1"/>
</dbReference>
<dbReference type="Proteomes" id="UP000747542">
    <property type="component" value="Unassembled WGS sequence"/>
</dbReference>
<reference evidence="2" key="1">
    <citation type="journal article" date="2021" name="Sci. Adv.">
        <title>The American lobster genome reveals insights on longevity, neural, and immune adaptations.</title>
        <authorList>
            <person name="Polinski J.M."/>
            <person name="Zimin A.V."/>
            <person name="Clark K.F."/>
            <person name="Kohn A.B."/>
            <person name="Sadowski N."/>
            <person name="Timp W."/>
            <person name="Ptitsyn A."/>
            <person name="Khanna P."/>
            <person name="Romanova D.Y."/>
            <person name="Williams P."/>
            <person name="Greenwood S.J."/>
            <person name="Moroz L.L."/>
            <person name="Walt D.R."/>
            <person name="Bodnar A.G."/>
        </authorList>
    </citation>
    <scope>NUCLEOTIDE SEQUENCE</scope>
    <source>
        <strain evidence="2">GMGI-L3</strain>
    </source>
</reference>
<dbReference type="SUPFAM" id="SSF74650">
    <property type="entry name" value="Galactose mutarotase-like"/>
    <property type="match status" value="1"/>
</dbReference>
<dbReference type="GO" id="GO:0005975">
    <property type="term" value="P:carbohydrate metabolic process"/>
    <property type="evidence" value="ECO:0007669"/>
    <property type="project" value="InterPro"/>
</dbReference>
<feature type="chain" id="PRO_5035147964" evidence="1">
    <location>
        <begin position="25"/>
        <end position="276"/>
    </location>
</feature>
<organism evidence="2 3">
    <name type="scientific">Homarus americanus</name>
    <name type="common">American lobster</name>
    <dbReference type="NCBI Taxonomy" id="6706"/>
    <lineage>
        <taxon>Eukaryota</taxon>
        <taxon>Metazoa</taxon>
        <taxon>Ecdysozoa</taxon>
        <taxon>Arthropoda</taxon>
        <taxon>Crustacea</taxon>
        <taxon>Multicrustacea</taxon>
        <taxon>Malacostraca</taxon>
        <taxon>Eumalacostraca</taxon>
        <taxon>Eucarida</taxon>
        <taxon>Decapoda</taxon>
        <taxon>Pleocyemata</taxon>
        <taxon>Astacidea</taxon>
        <taxon>Nephropoidea</taxon>
        <taxon>Nephropidae</taxon>
        <taxon>Homarus</taxon>
    </lineage>
</organism>
<dbReference type="PANTHER" id="PTHR22762:SF133">
    <property type="entry name" value="P-TYPE DOMAIN-CONTAINING PROTEIN"/>
    <property type="match status" value="1"/>
</dbReference>
<dbReference type="GO" id="GO:0004558">
    <property type="term" value="F:alpha-1,4-glucosidase activity"/>
    <property type="evidence" value="ECO:0007669"/>
    <property type="project" value="TreeGrafter"/>
</dbReference>
<dbReference type="GO" id="GO:0030246">
    <property type="term" value="F:carbohydrate binding"/>
    <property type="evidence" value="ECO:0007669"/>
    <property type="project" value="InterPro"/>
</dbReference>
<evidence type="ECO:0000313" key="3">
    <source>
        <dbReference type="Proteomes" id="UP000747542"/>
    </source>
</evidence>
<sequence>MCFKGRLKVVVVVMVVVTSTLTSAQQDNLQAIECPFPEGQEVSSEEECHKYTACQWTEGRCHMTDDRHGGYLVGITEETPRGYRVNLEKANDKVTMFGGDVTQLVFEVIYHESYHLQVKIYDLAQARYEVPTPLYLPESPDEEHLFRSMGPLTFEDQFIQLHTWLCSTYLYGLGENTHLSFRHKFNPRSTFPIFARDQPVGTTPMNEYGHHPYYMVMEDDDGNSHSVFLYNSNAMEYSTYQLEDNTPALTLRTIGGIIDLHFFLGPFPEDLTIQYT</sequence>
<dbReference type="Gene3D" id="2.60.40.1760">
    <property type="entry name" value="glycosyl hydrolase (family 31)"/>
    <property type="match status" value="2"/>
</dbReference>
<comment type="caution">
    <text evidence="2">The sequence shown here is derived from an EMBL/GenBank/DDBJ whole genome shotgun (WGS) entry which is preliminary data.</text>
</comment>
<keyword evidence="3" id="KW-1185">Reference proteome</keyword>
<feature type="signal peptide" evidence="1">
    <location>
        <begin position="1"/>
        <end position="24"/>
    </location>
</feature>
<dbReference type="InterPro" id="IPR011013">
    <property type="entry name" value="Gal_mutarotase_sf_dom"/>
</dbReference>
<dbReference type="EMBL" id="JAHLQT010017458">
    <property type="protein sequence ID" value="KAG7169299.1"/>
    <property type="molecule type" value="Genomic_DNA"/>
</dbReference>
<proteinExistence type="predicted"/>
<protein>
    <submittedName>
        <fullName evidence="2">Sucrase-isomaltase-like 1</fullName>
    </submittedName>
</protein>
<accession>A0A8J5KIN7</accession>
<name>A0A8J5KIN7_HOMAM</name>
<keyword evidence="1" id="KW-0732">Signal</keyword>
<evidence type="ECO:0000256" key="1">
    <source>
        <dbReference type="SAM" id="SignalP"/>
    </source>
</evidence>
<evidence type="ECO:0000313" key="2">
    <source>
        <dbReference type="EMBL" id="KAG7169299.1"/>
    </source>
</evidence>
<feature type="non-terminal residue" evidence="2">
    <location>
        <position position="1"/>
    </location>
</feature>
<dbReference type="CDD" id="cd14752">
    <property type="entry name" value="GH31_N"/>
    <property type="match status" value="1"/>
</dbReference>
<dbReference type="AlphaFoldDB" id="A0A8J5KIN7"/>
<gene>
    <name evidence="2" type="primary">SI-L1</name>
    <name evidence="2" type="ORF">Hamer_G025488</name>
</gene>